<comment type="caution">
    <text evidence="6">The sequence shown here is derived from an EMBL/GenBank/DDBJ whole genome shotgun (WGS) entry which is preliminary data.</text>
</comment>
<reference evidence="6 7" key="1">
    <citation type="submission" date="2015-12" db="EMBL/GenBank/DDBJ databases">
        <title>Genome sequence of Tistrella mobilis MCCC 1A02139.</title>
        <authorList>
            <person name="Lu L."/>
            <person name="Lai Q."/>
            <person name="Shao Z."/>
            <person name="Qian P."/>
        </authorList>
    </citation>
    <scope>NUCLEOTIDE SEQUENCE [LARGE SCALE GENOMIC DNA]</scope>
    <source>
        <strain evidence="6 7">MCCC 1A02139</strain>
    </source>
</reference>
<keyword evidence="2" id="KW-0805">Transcription regulation</keyword>
<dbReference type="PANTHER" id="PTHR30579:SF7">
    <property type="entry name" value="HTH-TYPE TRANSCRIPTIONAL REGULATOR LRHA-RELATED"/>
    <property type="match status" value="1"/>
</dbReference>
<dbReference type="InterPro" id="IPR036388">
    <property type="entry name" value="WH-like_DNA-bd_sf"/>
</dbReference>
<proteinExistence type="inferred from homology"/>
<dbReference type="SUPFAM" id="SSF46785">
    <property type="entry name" value="Winged helix' DNA-binding domain"/>
    <property type="match status" value="1"/>
</dbReference>
<evidence type="ECO:0000256" key="1">
    <source>
        <dbReference type="ARBA" id="ARBA00009437"/>
    </source>
</evidence>
<dbReference type="Pfam" id="PF00126">
    <property type="entry name" value="HTH_1"/>
    <property type="match status" value="1"/>
</dbReference>
<evidence type="ECO:0000259" key="5">
    <source>
        <dbReference type="PROSITE" id="PS50931"/>
    </source>
</evidence>
<accession>A0A162M0M8</accession>
<dbReference type="Pfam" id="PF03466">
    <property type="entry name" value="LysR_substrate"/>
    <property type="match status" value="1"/>
</dbReference>
<dbReference type="GeneID" id="97243170"/>
<dbReference type="EMBL" id="LPZR01000005">
    <property type="protein sequence ID" value="KYO57732.1"/>
    <property type="molecule type" value="Genomic_DNA"/>
</dbReference>
<protein>
    <submittedName>
        <fullName evidence="6">LysR family transcriptional regulator</fullName>
    </submittedName>
</protein>
<evidence type="ECO:0000313" key="7">
    <source>
        <dbReference type="Proteomes" id="UP000075787"/>
    </source>
</evidence>
<dbReference type="Proteomes" id="UP000075787">
    <property type="component" value="Unassembled WGS sequence"/>
</dbReference>
<evidence type="ECO:0000256" key="3">
    <source>
        <dbReference type="ARBA" id="ARBA00023125"/>
    </source>
</evidence>
<dbReference type="Gene3D" id="3.40.190.10">
    <property type="entry name" value="Periplasmic binding protein-like II"/>
    <property type="match status" value="2"/>
</dbReference>
<dbReference type="AlphaFoldDB" id="A0A162M0M8"/>
<dbReference type="InterPro" id="IPR050176">
    <property type="entry name" value="LTTR"/>
</dbReference>
<dbReference type="SUPFAM" id="SSF53850">
    <property type="entry name" value="Periplasmic binding protein-like II"/>
    <property type="match status" value="1"/>
</dbReference>
<dbReference type="InterPro" id="IPR000847">
    <property type="entry name" value="LysR_HTH_N"/>
</dbReference>
<dbReference type="FunFam" id="1.10.10.10:FF:000001">
    <property type="entry name" value="LysR family transcriptional regulator"/>
    <property type="match status" value="1"/>
</dbReference>
<gene>
    <name evidence="6" type="ORF">AUP44_18950</name>
</gene>
<keyword evidence="4" id="KW-0804">Transcription</keyword>
<dbReference type="RefSeq" id="WP_062761240.1">
    <property type="nucleotide sequence ID" value="NZ_CP121045.1"/>
</dbReference>
<feature type="domain" description="HTH lysR-type" evidence="5">
    <location>
        <begin position="7"/>
        <end position="64"/>
    </location>
</feature>
<name>A0A162M0M8_9PROT</name>
<dbReference type="Gene3D" id="1.10.10.10">
    <property type="entry name" value="Winged helix-like DNA-binding domain superfamily/Winged helix DNA-binding domain"/>
    <property type="match status" value="1"/>
</dbReference>
<dbReference type="PROSITE" id="PS50931">
    <property type="entry name" value="HTH_LYSR"/>
    <property type="match status" value="1"/>
</dbReference>
<dbReference type="PRINTS" id="PR00039">
    <property type="entry name" value="HTHLYSR"/>
</dbReference>
<evidence type="ECO:0000256" key="2">
    <source>
        <dbReference type="ARBA" id="ARBA00023015"/>
    </source>
</evidence>
<evidence type="ECO:0000256" key="4">
    <source>
        <dbReference type="ARBA" id="ARBA00023163"/>
    </source>
</evidence>
<evidence type="ECO:0000313" key="6">
    <source>
        <dbReference type="EMBL" id="KYO57732.1"/>
    </source>
</evidence>
<dbReference type="GO" id="GO:0003677">
    <property type="term" value="F:DNA binding"/>
    <property type="evidence" value="ECO:0007669"/>
    <property type="project" value="UniProtKB-KW"/>
</dbReference>
<dbReference type="PANTHER" id="PTHR30579">
    <property type="entry name" value="TRANSCRIPTIONAL REGULATOR"/>
    <property type="match status" value="1"/>
</dbReference>
<dbReference type="InterPro" id="IPR036390">
    <property type="entry name" value="WH_DNA-bd_sf"/>
</dbReference>
<dbReference type="InterPro" id="IPR005119">
    <property type="entry name" value="LysR_subst-bd"/>
</dbReference>
<organism evidence="6 7">
    <name type="scientific">Tistrella mobilis</name>
    <dbReference type="NCBI Taxonomy" id="171437"/>
    <lineage>
        <taxon>Bacteria</taxon>
        <taxon>Pseudomonadati</taxon>
        <taxon>Pseudomonadota</taxon>
        <taxon>Alphaproteobacteria</taxon>
        <taxon>Geminicoccales</taxon>
        <taxon>Geminicoccaceae</taxon>
        <taxon>Tistrella</taxon>
    </lineage>
</organism>
<comment type="similarity">
    <text evidence="1">Belongs to the LysR transcriptional regulatory family.</text>
</comment>
<keyword evidence="3" id="KW-0238">DNA-binding</keyword>
<dbReference type="OrthoDB" id="9789529at2"/>
<sequence>MAAPVNLDVDLLRTLVTVADAGGFSRAADRLLRNQSTISLQIKRLEDRVGAVLLERGPRHVRLTGEGQVIVDYARRILALNDELMDRVRQPEIAGLVRLGAPEDFATSHLPGVLARFAQEHPAVGLEVTCDLTLNLFDRFAAGDLDLALVKREPSAPLLGTRVWREPLVWVAAERGVAMRQGPLPLAVSPAPCVYRKRATDALDAAGRPWRIAYTCGALTGTHAAVRAGLGVTVLPKDMVPADLVMLDEETGLPGLADTEMALLVAADIGPPAQRLREYVIRELERGRGEGTTG</sequence>
<dbReference type="GO" id="GO:0003700">
    <property type="term" value="F:DNA-binding transcription factor activity"/>
    <property type="evidence" value="ECO:0007669"/>
    <property type="project" value="InterPro"/>
</dbReference>